<dbReference type="eggNOG" id="KOG1208">
    <property type="taxonomic scope" value="Eukaryota"/>
</dbReference>
<dbReference type="KEGG" id="ago:AGOS_ABL140W"/>
<keyword evidence="3" id="KW-0472">Membrane</keyword>
<dbReference type="EMBL" id="AE016815">
    <property type="protein sequence ID" value="AAS50631.2"/>
    <property type="molecule type" value="Genomic_DNA"/>
</dbReference>
<keyword evidence="5" id="KW-1185">Reference proteome</keyword>
<dbReference type="FunCoup" id="Q75E13">
    <property type="interactions" value="98"/>
</dbReference>
<reference evidence="5" key="2">
    <citation type="journal article" date="2013" name="G3 (Bethesda)">
        <title>Genomes of Ashbya fungi isolated from insects reveal four mating-type loci, numerous translocations, lack of transposons, and distinct gene duplications.</title>
        <authorList>
            <person name="Dietrich F.S."/>
            <person name="Voegeli S."/>
            <person name="Kuo S."/>
            <person name="Philippsen P."/>
        </authorList>
    </citation>
    <scope>GENOME REANNOTATION</scope>
    <source>
        <strain evidence="5">ATCC 10895 / CBS 109.51 / FGSC 9923 / NRRL Y-1056</strain>
    </source>
</reference>
<dbReference type="PANTHER" id="PTHR24320:SF285">
    <property type="entry name" value="RETINOL DEHYDROGENASE 14"/>
    <property type="match status" value="1"/>
</dbReference>
<accession>Q75E13</accession>
<protein>
    <submittedName>
        <fullName evidence="4">ABL140Wp</fullName>
    </submittedName>
</protein>
<proteinExistence type="inferred from homology"/>
<sequence>MPLNILGTLIFEGTDKIPFYPQIKRYAPYVAVIGGLKYWLRGRSNTWERNLHGKVYIVTGATSQGMGTSVVLDMARRGAQLVILTRSTDEWASEWCEQLREQSNNQLIYLEKCDLADLHQVRKFATTWLDNSPPRRLDGCIIMSGDIEPLGWPWARGIAPRRFSPYGVEIQVATNFAGTFHLLHLLQPSFKAQPPDRNVRIIVTTCFLQALGTANVEDPLWLKDSGLRSLRLFSSSKLQLSLCMLELQRRMFQDIKKTSKDGRSGKNISVTLVDPGLMRSSSLRRVVSNGSVWLLLMLYCGILYPIIWLIAKSGYRGAQVVLHALMSPELEEVNRADPESVLYLVDCQKAPFARSEFKDTELQKKLYDATVERIMALEKKVAAKRNIAKNTK</sequence>
<dbReference type="RefSeq" id="NP_982807.2">
    <property type="nucleotide sequence ID" value="NM_208160.2"/>
</dbReference>
<feature type="transmembrane region" description="Helical" evidence="3">
    <location>
        <begin position="292"/>
        <end position="311"/>
    </location>
</feature>
<evidence type="ECO:0000313" key="5">
    <source>
        <dbReference type="Proteomes" id="UP000000591"/>
    </source>
</evidence>
<dbReference type="Gene3D" id="3.40.50.720">
    <property type="entry name" value="NAD(P)-binding Rossmann-like Domain"/>
    <property type="match status" value="1"/>
</dbReference>
<dbReference type="GO" id="GO:0016491">
    <property type="term" value="F:oxidoreductase activity"/>
    <property type="evidence" value="ECO:0007669"/>
    <property type="project" value="UniProtKB-KW"/>
</dbReference>
<evidence type="ECO:0000256" key="1">
    <source>
        <dbReference type="ARBA" id="ARBA00006484"/>
    </source>
</evidence>
<dbReference type="SUPFAM" id="SSF51735">
    <property type="entry name" value="NAD(P)-binding Rossmann-fold domains"/>
    <property type="match status" value="1"/>
</dbReference>
<gene>
    <name evidence="4" type="ORF">AGOS_ABL140W</name>
</gene>
<dbReference type="AlphaFoldDB" id="Q75E13"/>
<comment type="similarity">
    <text evidence="1">Belongs to the short-chain dehydrogenases/reductases (SDR) family.</text>
</comment>
<keyword evidence="3" id="KW-0812">Transmembrane</keyword>
<evidence type="ECO:0000256" key="3">
    <source>
        <dbReference type="SAM" id="Phobius"/>
    </source>
</evidence>
<dbReference type="OrthoDB" id="191979at2759"/>
<dbReference type="PANTHER" id="PTHR24320">
    <property type="entry name" value="RETINOL DEHYDROGENASE"/>
    <property type="match status" value="1"/>
</dbReference>
<dbReference type="InterPro" id="IPR002347">
    <property type="entry name" value="SDR_fam"/>
</dbReference>
<name>Q75E13_EREGS</name>
<evidence type="ECO:0000313" key="4">
    <source>
        <dbReference type="EMBL" id="AAS50631.2"/>
    </source>
</evidence>
<dbReference type="OMA" id="NYLANYH"/>
<evidence type="ECO:0000256" key="2">
    <source>
        <dbReference type="ARBA" id="ARBA00023002"/>
    </source>
</evidence>
<keyword evidence="2" id="KW-0560">Oxidoreductase</keyword>
<dbReference type="HOGENOM" id="CLU_010194_44_1_1"/>
<dbReference type="InterPro" id="IPR036291">
    <property type="entry name" value="NAD(P)-bd_dom_sf"/>
</dbReference>
<keyword evidence="3" id="KW-1133">Transmembrane helix</keyword>
<dbReference type="GeneID" id="4618887"/>
<dbReference type="Proteomes" id="UP000000591">
    <property type="component" value="Chromosome II"/>
</dbReference>
<dbReference type="InParanoid" id="Q75E13"/>
<dbReference type="Pfam" id="PF00106">
    <property type="entry name" value="adh_short"/>
    <property type="match status" value="1"/>
</dbReference>
<reference evidence="4 5" key="1">
    <citation type="journal article" date="2004" name="Science">
        <title>The Ashbya gossypii genome as a tool for mapping the ancient Saccharomyces cerevisiae genome.</title>
        <authorList>
            <person name="Dietrich F.S."/>
            <person name="Voegeli S."/>
            <person name="Brachat S."/>
            <person name="Lerch A."/>
            <person name="Gates K."/>
            <person name="Steiner S."/>
            <person name="Mohr C."/>
            <person name="Pohlmann R."/>
            <person name="Luedi P."/>
            <person name="Choi S."/>
            <person name="Wing R.A."/>
            <person name="Flavier A."/>
            <person name="Gaffney T.D."/>
            <person name="Philippsen P."/>
        </authorList>
    </citation>
    <scope>NUCLEOTIDE SEQUENCE [LARGE SCALE GENOMIC DNA]</scope>
    <source>
        <strain evidence="5">ATCC 10895 / CBS 109.51 / FGSC 9923 / NRRL Y-1056</strain>
    </source>
</reference>
<organism evidence="4 5">
    <name type="scientific">Eremothecium gossypii (strain ATCC 10895 / CBS 109.51 / FGSC 9923 / NRRL Y-1056)</name>
    <name type="common">Yeast</name>
    <name type="synonym">Ashbya gossypii</name>
    <dbReference type="NCBI Taxonomy" id="284811"/>
    <lineage>
        <taxon>Eukaryota</taxon>
        <taxon>Fungi</taxon>
        <taxon>Dikarya</taxon>
        <taxon>Ascomycota</taxon>
        <taxon>Saccharomycotina</taxon>
        <taxon>Saccharomycetes</taxon>
        <taxon>Saccharomycetales</taxon>
        <taxon>Saccharomycetaceae</taxon>
        <taxon>Eremothecium</taxon>
    </lineage>
</organism>
<dbReference type="STRING" id="284811.Q75E13"/>